<evidence type="ECO:0000313" key="3">
    <source>
        <dbReference type="Proteomes" id="UP001516400"/>
    </source>
</evidence>
<dbReference type="Proteomes" id="UP001516400">
    <property type="component" value="Unassembled WGS sequence"/>
</dbReference>
<keyword evidence="3" id="KW-1185">Reference proteome</keyword>
<protein>
    <submittedName>
        <fullName evidence="2">Uncharacterized protein</fullName>
    </submittedName>
</protein>
<name>A0ABD2PEH6_9CUCU</name>
<proteinExistence type="predicted"/>
<dbReference type="EMBL" id="JABFTP020000185">
    <property type="protein sequence ID" value="KAL3289164.1"/>
    <property type="molecule type" value="Genomic_DNA"/>
</dbReference>
<feature type="region of interest" description="Disordered" evidence="1">
    <location>
        <begin position="41"/>
        <end position="96"/>
    </location>
</feature>
<evidence type="ECO:0000313" key="2">
    <source>
        <dbReference type="EMBL" id="KAL3289164.1"/>
    </source>
</evidence>
<reference evidence="2 3" key="1">
    <citation type="journal article" date="2021" name="BMC Biol.">
        <title>Horizontally acquired antibacterial genes associated with adaptive radiation of ladybird beetles.</title>
        <authorList>
            <person name="Li H.S."/>
            <person name="Tang X.F."/>
            <person name="Huang Y.H."/>
            <person name="Xu Z.Y."/>
            <person name="Chen M.L."/>
            <person name="Du X.Y."/>
            <person name="Qiu B.Y."/>
            <person name="Chen P.T."/>
            <person name="Zhang W."/>
            <person name="Slipinski A."/>
            <person name="Escalona H.E."/>
            <person name="Waterhouse R.M."/>
            <person name="Zwick A."/>
            <person name="Pang H."/>
        </authorList>
    </citation>
    <scope>NUCLEOTIDE SEQUENCE [LARGE SCALE GENOMIC DNA]</scope>
    <source>
        <strain evidence="2">SYSU2018</strain>
    </source>
</reference>
<evidence type="ECO:0000256" key="1">
    <source>
        <dbReference type="SAM" id="MobiDB-lite"/>
    </source>
</evidence>
<dbReference type="AlphaFoldDB" id="A0ABD2PEH6"/>
<feature type="compositionally biased region" description="Acidic residues" evidence="1">
    <location>
        <begin position="86"/>
        <end position="96"/>
    </location>
</feature>
<accession>A0ABD2PEH6</accession>
<sequence length="214" mass="25030">MSSVEGTQCETYETNTNDKMAEVLTAPPKCTLKFVKNKRRIYDEENPEQSHPVTKRIKEKESRLELPVNNRYSQLSREEITIPMEEQSEEEEEDEDLIGEISKMKKKTTSKPPPLVLHEGLDSELATDEIKEELKGKYQISVQQVFRMKNTSRPLYLVVTGKDIILKYLQKNAYIINYTKVVWKRHFNKEKLRNAIDVKHGDMQQRTATRNQLA</sequence>
<organism evidence="2 3">
    <name type="scientific">Cryptolaemus montrouzieri</name>
    <dbReference type="NCBI Taxonomy" id="559131"/>
    <lineage>
        <taxon>Eukaryota</taxon>
        <taxon>Metazoa</taxon>
        <taxon>Ecdysozoa</taxon>
        <taxon>Arthropoda</taxon>
        <taxon>Hexapoda</taxon>
        <taxon>Insecta</taxon>
        <taxon>Pterygota</taxon>
        <taxon>Neoptera</taxon>
        <taxon>Endopterygota</taxon>
        <taxon>Coleoptera</taxon>
        <taxon>Polyphaga</taxon>
        <taxon>Cucujiformia</taxon>
        <taxon>Coccinelloidea</taxon>
        <taxon>Coccinellidae</taxon>
        <taxon>Scymninae</taxon>
        <taxon>Scymnini</taxon>
        <taxon>Cryptolaemus</taxon>
    </lineage>
</organism>
<comment type="caution">
    <text evidence="2">The sequence shown here is derived from an EMBL/GenBank/DDBJ whole genome shotgun (WGS) entry which is preliminary data.</text>
</comment>
<gene>
    <name evidence="2" type="ORF">HHI36_003600</name>
</gene>